<feature type="domain" description="Pirin C-terminal" evidence="1">
    <location>
        <begin position="35"/>
        <end position="132"/>
    </location>
</feature>
<organism evidence="2">
    <name type="scientific">mine drainage metagenome</name>
    <dbReference type="NCBI Taxonomy" id="410659"/>
    <lineage>
        <taxon>unclassified sequences</taxon>
        <taxon>metagenomes</taxon>
        <taxon>ecological metagenomes</taxon>
    </lineage>
</organism>
<dbReference type="AlphaFoldDB" id="T0YQB2"/>
<dbReference type="InterPro" id="IPR012093">
    <property type="entry name" value="Pirin"/>
</dbReference>
<dbReference type="EMBL" id="AUZZ01009305">
    <property type="protein sequence ID" value="EQD33947.1"/>
    <property type="molecule type" value="Genomic_DNA"/>
</dbReference>
<sequence length="149" mass="16306">ETLPTLEHAGAEVRLLAGEAYGRRAPVTTFSPLFYADVSLLAGAEFPVPDEYSERAAYVVQGDVTCARERAGPGRMLLFAAGAAVALRTTHGARLVLIGGEPVGERHIYWNFVASSRERIEQAKRDWREGHFPKVPGDDLEFIPLPEST</sequence>
<dbReference type="CDD" id="cd02247">
    <property type="entry name" value="cupin_pirin_C"/>
    <property type="match status" value="1"/>
</dbReference>
<evidence type="ECO:0000259" key="1">
    <source>
        <dbReference type="Pfam" id="PF05726"/>
    </source>
</evidence>
<evidence type="ECO:0000313" key="2">
    <source>
        <dbReference type="EMBL" id="EQD33947.1"/>
    </source>
</evidence>
<reference evidence="2" key="2">
    <citation type="journal article" date="2014" name="ISME J.">
        <title>Microbial stratification in low pH oxic and suboxic macroscopic growths along an acid mine drainage.</title>
        <authorList>
            <person name="Mendez-Garcia C."/>
            <person name="Mesa V."/>
            <person name="Sprenger R.R."/>
            <person name="Richter M."/>
            <person name="Diez M.S."/>
            <person name="Solano J."/>
            <person name="Bargiela R."/>
            <person name="Golyshina O.V."/>
            <person name="Manteca A."/>
            <person name="Ramos J.L."/>
            <person name="Gallego J.R."/>
            <person name="Llorente I."/>
            <person name="Martins Dos Santos V.A."/>
            <person name="Jensen O.N."/>
            <person name="Pelaez A.I."/>
            <person name="Sanchez J."/>
            <person name="Ferrer M."/>
        </authorList>
    </citation>
    <scope>NUCLEOTIDE SEQUENCE</scope>
</reference>
<reference evidence="2" key="1">
    <citation type="submission" date="2013-08" db="EMBL/GenBank/DDBJ databases">
        <authorList>
            <person name="Mendez C."/>
            <person name="Richter M."/>
            <person name="Ferrer M."/>
            <person name="Sanchez J."/>
        </authorList>
    </citation>
    <scope>NUCLEOTIDE SEQUENCE</scope>
</reference>
<gene>
    <name evidence="2" type="ORF">B2A_12890</name>
</gene>
<dbReference type="InterPro" id="IPR014710">
    <property type="entry name" value="RmlC-like_jellyroll"/>
</dbReference>
<dbReference type="PANTHER" id="PTHR13903:SF8">
    <property type="entry name" value="PIRIN"/>
    <property type="match status" value="1"/>
</dbReference>
<comment type="caution">
    <text evidence="2">The sequence shown here is derived from an EMBL/GenBank/DDBJ whole genome shotgun (WGS) entry which is preliminary data.</text>
</comment>
<dbReference type="InterPro" id="IPR011051">
    <property type="entry name" value="RmlC_Cupin_sf"/>
</dbReference>
<dbReference type="Pfam" id="PF05726">
    <property type="entry name" value="Pirin_C"/>
    <property type="match status" value="1"/>
</dbReference>
<feature type="non-terminal residue" evidence="2">
    <location>
        <position position="1"/>
    </location>
</feature>
<dbReference type="InterPro" id="IPR008778">
    <property type="entry name" value="Pirin_C_dom"/>
</dbReference>
<name>T0YQB2_9ZZZZ</name>
<protein>
    <submittedName>
        <fullName evidence="2">Pirin domain protein</fullName>
    </submittedName>
</protein>
<proteinExistence type="predicted"/>
<accession>T0YQB2</accession>
<dbReference type="SUPFAM" id="SSF51182">
    <property type="entry name" value="RmlC-like cupins"/>
    <property type="match status" value="1"/>
</dbReference>
<dbReference type="PANTHER" id="PTHR13903">
    <property type="entry name" value="PIRIN-RELATED"/>
    <property type="match status" value="1"/>
</dbReference>
<dbReference type="Gene3D" id="2.60.120.10">
    <property type="entry name" value="Jelly Rolls"/>
    <property type="match status" value="2"/>
</dbReference>